<evidence type="ECO:0000313" key="3">
    <source>
        <dbReference type="Proteomes" id="UP000008549"/>
    </source>
</evidence>
<proteinExistence type="predicted"/>
<dbReference type="Proteomes" id="UP000008549">
    <property type="component" value="Unassembled WGS sequence"/>
</dbReference>
<keyword evidence="3" id="KW-1185">Reference proteome</keyword>
<dbReference type="CTD" id="68916961"/>
<dbReference type="AlphaFoldDB" id="B6IFI9"/>
<organism evidence="2 3">
    <name type="scientific">Caenorhabditis briggsae</name>
    <dbReference type="NCBI Taxonomy" id="6238"/>
    <lineage>
        <taxon>Eukaryota</taxon>
        <taxon>Metazoa</taxon>
        <taxon>Ecdysozoa</taxon>
        <taxon>Nematoda</taxon>
        <taxon>Chromadorea</taxon>
        <taxon>Rhabditida</taxon>
        <taxon>Rhabditina</taxon>
        <taxon>Rhabditomorpha</taxon>
        <taxon>Rhabditoidea</taxon>
        <taxon>Rhabditidae</taxon>
        <taxon>Peloderinae</taxon>
        <taxon>Caenorhabditis</taxon>
    </lineage>
</organism>
<dbReference type="RefSeq" id="XP_045098240.1">
    <property type="nucleotide sequence ID" value="XM_045241806.1"/>
</dbReference>
<sequence>MGLPKGDGGFGSLPLGWQIIRDSTDSEEGVASEEPIPRKSCRKIGLD</sequence>
<reference evidence="2 3" key="2">
    <citation type="journal article" date="2011" name="PLoS Genet.">
        <title>Caenorhabditis briggsae recombinant inbred line genotypes reveal inter-strain incompatibility and the evolution of recombination.</title>
        <authorList>
            <person name="Ross J.A."/>
            <person name="Koboldt D.C."/>
            <person name="Staisch J.E."/>
            <person name="Chamberlin H.M."/>
            <person name="Gupta B.P."/>
            <person name="Miller R.D."/>
            <person name="Baird S.E."/>
            <person name="Haag E.S."/>
        </authorList>
    </citation>
    <scope>NUCLEOTIDE SEQUENCE [LARGE SCALE GENOMIC DNA]</scope>
    <source>
        <strain evidence="2 3">AF16</strain>
    </source>
</reference>
<evidence type="ECO:0000313" key="2">
    <source>
        <dbReference type="EMBL" id="CAR98669.1"/>
    </source>
</evidence>
<feature type="region of interest" description="Disordered" evidence="1">
    <location>
        <begin position="24"/>
        <end position="47"/>
    </location>
</feature>
<dbReference type="EMBL" id="HE600948">
    <property type="protein sequence ID" value="CAR98669.1"/>
    <property type="molecule type" value="Genomic_DNA"/>
</dbReference>
<evidence type="ECO:0000256" key="1">
    <source>
        <dbReference type="SAM" id="MobiDB-lite"/>
    </source>
</evidence>
<name>B6IFI9_CAEBR</name>
<reference evidence="2 3" key="1">
    <citation type="journal article" date="2003" name="PLoS Biol.">
        <title>The genome sequence of Caenorhabditis briggsae: a platform for comparative genomics.</title>
        <authorList>
            <person name="Stein L.D."/>
            <person name="Bao Z."/>
            <person name="Blasiar D."/>
            <person name="Blumenthal T."/>
            <person name="Brent M.R."/>
            <person name="Chen N."/>
            <person name="Chinwalla A."/>
            <person name="Clarke L."/>
            <person name="Clee C."/>
            <person name="Coghlan A."/>
            <person name="Coulson A."/>
            <person name="D'Eustachio P."/>
            <person name="Fitch D.H."/>
            <person name="Fulton L.A."/>
            <person name="Fulton R.E."/>
            <person name="Griffiths-Jones S."/>
            <person name="Harris T.W."/>
            <person name="Hillier L.W."/>
            <person name="Kamath R."/>
            <person name="Kuwabara P.E."/>
            <person name="Mardis E.R."/>
            <person name="Marra M.A."/>
            <person name="Miner T.L."/>
            <person name="Minx P."/>
            <person name="Mullikin J.C."/>
            <person name="Plumb R.W."/>
            <person name="Rogers J."/>
            <person name="Schein J.E."/>
            <person name="Sohrmann M."/>
            <person name="Spieth J."/>
            <person name="Stajich J.E."/>
            <person name="Wei C."/>
            <person name="Willey D."/>
            <person name="Wilson R.K."/>
            <person name="Durbin R."/>
            <person name="Waterston R.H."/>
        </authorList>
    </citation>
    <scope>NUCLEOTIDE SEQUENCE [LARGE SCALE GENOMIC DNA]</scope>
    <source>
        <strain evidence="2 3">AF16</strain>
    </source>
</reference>
<dbReference type="GeneID" id="68916961"/>
<dbReference type="HOGENOM" id="CLU_3175871_0_0_1"/>
<protein>
    <submittedName>
        <fullName evidence="2">Protein CBG25475</fullName>
    </submittedName>
</protein>
<dbReference type="InParanoid" id="B6IFI9"/>
<dbReference type="KEGG" id="cbr:CBG_25475"/>
<gene>
    <name evidence="2" type="ORF">CBG25475</name>
    <name evidence="2" type="ORF">CBG_25475</name>
</gene>
<accession>B6IFI9</accession>